<evidence type="ECO:0000313" key="2">
    <source>
        <dbReference type="Proteomes" id="UP000177126"/>
    </source>
</evidence>
<name>A0A1G2FQV5_9BACT</name>
<gene>
    <name evidence="1" type="ORF">A3B04_03930</name>
</gene>
<sequence>MHFSKKLSQVVYFFTPLARFALLYHETKLPRNKPGSRNLAVRLFAPKAQAEFSLPGKRSSSKHG</sequence>
<comment type="caution">
    <text evidence="1">The sequence shown here is derived from an EMBL/GenBank/DDBJ whole genome shotgun (WGS) entry which is preliminary data.</text>
</comment>
<protein>
    <submittedName>
        <fullName evidence="1">Uncharacterized protein</fullName>
    </submittedName>
</protein>
<dbReference type="EMBL" id="MHNF01000039">
    <property type="protein sequence ID" value="OGZ40152.1"/>
    <property type="molecule type" value="Genomic_DNA"/>
</dbReference>
<evidence type="ECO:0000313" key="1">
    <source>
        <dbReference type="EMBL" id="OGZ40152.1"/>
    </source>
</evidence>
<proteinExistence type="predicted"/>
<accession>A0A1G2FQV5</accession>
<dbReference type="AlphaFoldDB" id="A0A1G2FQV5"/>
<reference evidence="1 2" key="1">
    <citation type="journal article" date="2016" name="Nat. Commun.">
        <title>Thousands of microbial genomes shed light on interconnected biogeochemical processes in an aquifer system.</title>
        <authorList>
            <person name="Anantharaman K."/>
            <person name="Brown C.T."/>
            <person name="Hug L.A."/>
            <person name="Sharon I."/>
            <person name="Castelle C.J."/>
            <person name="Probst A.J."/>
            <person name="Thomas B.C."/>
            <person name="Singh A."/>
            <person name="Wilkins M.J."/>
            <person name="Karaoz U."/>
            <person name="Brodie E.L."/>
            <person name="Williams K.H."/>
            <person name="Hubbard S.S."/>
            <person name="Banfield J.F."/>
        </authorList>
    </citation>
    <scope>NUCLEOTIDE SEQUENCE [LARGE SCALE GENOMIC DNA]</scope>
</reference>
<organism evidence="1 2">
    <name type="scientific">Candidatus Portnoybacteria bacterium RIFCSPLOWO2_02_FULL_39_11</name>
    <dbReference type="NCBI Taxonomy" id="1802001"/>
    <lineage>
        <taxon>Bacteria</taxon>
        <taxon>Candidatus Portnoyibacteriota</taxon>
    </lineage>
</organism>
<dbReference type="Proteomes" id="UP000177126">
    <property type="component" value="Unassembled WGS sequence"/>
</dbReference>